<feature type="chain" id="PRO_5042097675" description="FAS1 domain-containing protein" evidence="2">
    <location>
        <begin position="29"/>
        <end position="242"/>
    </location>
</feature>
<proteinExistence type="predicted"/>
<dbReference type="AlphaFoldDB" id="A0AAC8YZT8"/>
<dbReference type="KEGG" id="smaz:LH19_10015"/>
<protein>
    <recommendedName>
        <fullName evidence="3">FAS1 domain-containing protein</fullName>
    </recommendedName>
</protein>
<evidence type="ECO:0000256" key="2">
    <source>
        <dbReference type="SAM" id="SignalP"/>
    </source>
</evidence>
<gene>
    <name evidence="4" type="ORF">ATM17_09820</name>
</gene>
<reference evidence="4 5" key="2">
    <citation type="journal article" date="2016" name="Genome Announc.">
        <title>Complete Genome Sequence of Sphingopyxis macrogoltabida Strain 203N (NBRC 111659), a Polyethylene Glycol Degrader.</title>
        <authorList>
            <person name="Ohtsubo Y."/>
            <person name="Nonoyama S."/>
            <person name="Nagata Y."/>
            <person name="Numata M."/>
            <person name="Tsuchikane K."/>
            <person name="Hosoyama A."/>
            <person name="Yamazoe A."/>
            <person name="Tsuda M."/>
            <person name="Fujita N."/>
            <person name="Kawai F."/>
        </authorList>
    </citation>
    <scope>NUCLEOTIDE SEQUENCE [LARGE SCALE GENOMIC DNA]</scope>
    <source>
        <strain evidence="4 5">203N</strain>
    </source>
</reference>
<dbReference type="PANTHER" id="PTHR10900">
    <property type="entry name" value="PERIOSTIN-RELATED"/>
    <property type="match status" value="1"/>
</dbReference>
<dbReference type="FunFam" id="2.30.180.10:FF:000032">
    <property type="entry name" value="Fasciclin domain-containing protein, putative"/>
    <property type="match status" value="1"/>
</dbReference>
<feature type="region of interest" description="Disordered" evidence="1">
    <location>
        <begin position="201"/>
        <end position="242"/>
    </location>
</feature>
<dbReference type="InterPro" id="IPR000782">
    <property type="entry name" value="FAS1_domain"/>
</dbReference>
<dbReference type="EMBL" id="CP013344">
    <property type="protein sequence ID" value="AMU89333.1"/>
    <property type="molecule type" value="Genomic_DNA"/>
</dbReference>
<dbReference type="InterPro" id="IPR050904">
    <property type="entry name" value="Adhesion/Biosynth-related"/>
</dbReference>
<keyword evidence="2" id="KW-0732">Signal</keyword>
<dbReference type="SMART" id="SM00554">
    <property type="entry name" value="FAS1"/>
    <property type="match status" value="1"/>
</dbReference>
<reference evidence="5" key="1">
    <citation type="submission" date="2015-11" db="EMBL/GenBank/DDBJ databases">
        <title>Complete genome sequence of a polyethylene-glycol degrader Sphingopyxis macrogoltabida 203N (NBRC 111659).</title>
        <authorList>
            <person name="Yoshiyuki O."/>
            <person name="Shouta N."/>
            <person name="Nagata Y."/>
            <person name="Numata M."/>
            <person name="Tsuchikane K."/>
            <person name="Hosoyama A."/>
            <person name="Yamazoe A."/>
            <person name="Tsuda M."/>
            <person name="Fujita N."/>
            <person name="Kawai F."/>
        </authorList>
    </citation>
    <scope>NUCLEOTIDE SEQUENCE [LARGE SCALE GENOMIC DNA]</scope>
    <source>
        <strain evidence="5">203N</strain>
    </source>
</reference>
<keyword evidence="5" id="KW-1185">Reference proteome</keyword>
<dbReference type="GO" id="GO:0005615">
    <property type="term" value="C:extracellular space"/>
    <property type="evidence" value="ECO:0007669"/>
    <property type="project" value="TreeGrafter"/>
</dbReference>
<dbReference type="InterPro" id="IPR036378">
    <property type="entry name" value="FAS1_dom_sf"/>
</dbReference>
<dbReference type="RefSeq" id="WP_054727454.1">
    <property type="nucleotide sequence ID" value="NZ_CP009429.1"/>
</dbReference>
<organism evidence="4 5">
    <name type="scientific">Sphingopyxis macrogoltabida</name>
    <name type="common">Sphingomonas macrogoltabidus</name>
    <dbReference type="NCBI Taxonomy" id="33050"/>
    <lineage>
        <taxon>Bacteria</taxon>
        <taxon>Pseudomonadati</taxon>
        <taxon>Pseudomonadota</taxon>
        <taxon>Alphaproteobacteria</taxon>
        <taxon>Sphingomonadales</taxon>
        <taxon>Sphingomonadaceae</taxon>
        <taxon>Sphingopyxis</taxon>
    </lineage>
</organism>
<evidence type="ECO:0000256" key="1">
    <source>
        <dbReference type="SAM" id="MobiDB-lite"/>
    </source>
</evidence>
<sequence length="242" mass="24402">MLRAKFFAFPLFALTAAAMTVPASYARADEGEETAAEADAAAGAMQDGWNIVQNATSSPEHKTLVQAITAAGLADTLSAAGPFTVFAPTDQAFAAVPQPMTAYLMDPVNKDHLAQVLKYHVVPGTITSTDLYAKIKAGGGKTTLTTVEGEPLTFTEVQGNIKVDGTQGSSGYVTQADVTQSNGVIHVLNGVLMPTLKAAEPAAAPAAPATGAAPAAPATDAAPATAEPAPADEAAPATDPAN</sequence>
<accession>A0AAC8YZT8</accession>
<name>A0AAC8YZT8_SPHMC</name>
<feature type="domain" description="FAS1" evidence="3">
    <location>
        <begin position="48"/>
        <end position="192"/>
    </location>
</feature>
<evidence type="ECO:0000313" key="4">
    <source>
        <dbReference type="EMBL" id="AMU89333.1"/>
    </source>
</evidence>
<dbReference type="Gene3D" id="2.30.180.10">
    <property type="entry name" value="FAS1 domain"/>
    <property type="match status" value="1"/>
</dbReference>
<dbReference type="PROSITE" id="PS50213">
    <property type="entry name" value="FAS1"/>
    <property type="match status" value="1"/>
</dbReference>
<evidence type="ECO:0000313" key="5">
    <source>
        <dbReference type="Proteomes" id="UP000076088"/>
    </source>
</evidence>
<dbReference type="Pfam" id="PF02469">
    <property type="entry name" value="Fasciclin"/>
    <property type="match status" value="1"/>
</dbReference>
<evidence type="ECO:0000259" key="3">
    <source>
        <dbReference type="PROSITE" id="PS50213"/>
    </source>
</evidence>
<feature type="signal peptide" evidence="2">
    <location>
        <begin position="1"/>
        <end position="28"/>
    </location>
</feature>
<dbReference type="SUPFAM" id="SSF82153">
    <property type="entry name" value="FAS1 domain"/>
    <property type="match status" value="1"/>
</dbReference>
<dbReference type="PANTHER" id="PTHR10900:SF77">
    <property type="entry name" value="FI19380P1"/>
    <property type="match status" value="1"/>
</dbReference>
<dbReference type="Proteomes" id="UP000076088">
    <property type="component" value="Chromosome"/>
</dbReference>